<name>A0A1P8EIE1_9GAMM</name>
<dbReference type="EMBL" id="CP016896">
    <property type="protein sequence ID" value="APV35971.1"/>
    <property type="molecule type" value="Genomic_DNA"/>
</dbReference>
<reference evidence="1 2" key="1">
    <citation type="submission" date="2016-08" db="EMBL/GenBank/DDBJ databases">
        <title>Complete genome sequence of Acinetobacter baylyi strain GFJ2.</title>
        <authorList>
            <person name="Tabata M."/>
            <person name="Kuboki S."/>
            <person name="Gibu N."/>
            <person name="Kinouchi Y."/>
            <person name="Vangnai A."/>
            <person name="Kasai D."/>
            <person name="Fukuda M."/>
        </authorList>
    </citation>
    <scope>NUCLEOTIDE SEQUENCE [LARGE SCALE GENOMIC DNA]</scope>
    <source>
        <strain evidence="1 2">GFJ2</strain>
    </source>
</reference>
<dbReference type="RefSeq" id="WP_004936271.1">
    <property type="nucleotide sequence ID" value="NZ_BBNM01000003.1"/>
</dbReference>
<gene>
    <name evidence="1" type="ORF">BEN76_08055</name>
</gene>
<dbReference type="eggNOG" id="COG3591">
    <property type="taxonomic scope" value="Bacteria"/>
</dbReference>
<accession>A0A1P8EIE1</accession>
<dbReference type="InterPro" id="IPR029058">
    <property type="entry name" value="AB_hydrolase_fold"/>
</dbReference>
<sequence length="302" mass="35057">MKIVFVHGAQQQKMDASQLQDYWLNIFQLGLNHSAKHIELDTLDISFPYYGDLLFKHMLSFSTEPINLLGDTWQEWHLPFLLPDESQPVDDSQPLISLTSDTDEELSFTSKLYLFSHLAKDRVLKEFVVLLNKFPKLHESVIQKLIIEAYLYLASPDFMQDVHKRIASAFDSDDEYIIVAHSLGTVIAYNLLQQLPHIRVQRFITLASPLAFQVIQSKLNMPVERPRSLIGDWHNFYSQEDYLTTFPLDQAPFDFHPPIENQLISTFVNRPHEIIGYLQHPSVIERIVEPLYPDPALYLDYG</sequence>
<evidence type="ECO:0000313" key="2">
    <source>
        <dbReference type="Proteomes" id="UP000185674"/>
    </source>
</evidence>
<dbReference type="SUPFAM" id="SSF53474">
    <property type="entry name" value="alpha/beta-Hydrolases"/>
    <property type="match status" value="1"/>
</dbReference>
<dbReference type="Gene3D" id="3.40.50.1820">
    <property type="entry name" value="alpha/beta hydrolase"/>
    <property type="match status" value="1"/>
</dbReference>
<protein>
    <recommendedName>
        <fullName evidence="3">Alpha/beta hydrolase</fullName>
    </recommendedName>
</protein>
<dbReference type="STRING" id="487316.BEN76_08055"/>
<evidence type="ECO:0008006" key="3">
    <source>
        <dbReference type="Google" id="ProtNLM"/>
    </source>
</evidence>
<proteinExistence type="predicted"/>
<dbReference type="Proteomes" id="UP000185674">
    <property type="component" value="Chromosome"/>
</dbReference>
<dbReference type="AlphaFoldDB" id="A0A1P8EIE1"/>
<evidence type="ECO:0000313" key="1">
    <source>
        <dbReference type="EMBL" id="APV35971.1"/>
    </source>
</evidence>
<organism evidence="1 2">
    <name type="scientific">Acinetobacter soli</name>
    <dbReference type="NCBI Taxonomy" id="487316"/>
    <lineage>
        <taxon>Bacteria</taxon>
        <taxon>Pseudomonadati</taxon>
        <taxon>Pseudomonadota</taxon>
        <taxon>Gammaproteobacteria</taxon>
        <taxon>Moraxellales</taxon>
        <taxon>Moraxellaceae</taxon>
        <taxon>Acinetobacter</taxon>
    </lineage>
</organism>
<dbReference type="KEGG" id="asol:BEN76_08055"/>